<dbReference type="Proteomes" id="UP001494672">
    <property type="component" value="Unassembled WGS sequence"/>
</dbReference>
<protein>
    <recommendedName>
        <fullName evidence="3">DUF4209 domain-containing protein</fullName>
    </recommendedName>
</protein>
<gene>
    <name evidence="1" type="ORF">AAAU18_09510</name>
</gene>
<name>A0ABV1IAA0_9FIRM</name>
<dbReference type="EMBL" id="JBBNGJ010000006">
    <property type="protein sequence ID" value="MEQ2593142.1"/>
    <property type="molecule type" value="Genomic_DNA"/>
</dbReference>
<accession>A0ABV1IAA0</accession>
<evidence type="ECO:0000313" key="1">
    <source>
        <dbReference type="EMBL" id="MEQ2593142.1"/>
    </source>
</evidence>
<comment type="caution">
    <text evidence="1">The sequence shown here is derived from an EMBL/GenBank/DDBJ whole genome shotgun (WGS) entry which is preliminary data.</text>
</comment>
<evidence type="ECO:0000313" key="2">
    <source>
        <dbReference type="Proteomes" id="UP001494672"/>
    </source>
</evidence>
<proteinExistence type="predicted"/>
<evidence type="ECO:0008006" key="3">
    <source>
        <dbReference type="Google" id="ProtNLM"/>
    </source>
</evidence>
<reference evidence="1 2" key="1">
    <citation type="submission" date="2024-04" db="EMBL/GenBank/DDBJ databases">
        <title>Human intestinal bacterial collection.</title>
        <authorList>
            <person name="Pauvert C."/>
            <person name="Hitch T.C.A."/>
            <person name="Clavel T."/>
        </authorList>
    </citation>
    <scope>NUCLEOTIDE SEQUENCE [LARGE SCALE GENOMIC DNA]</scope>
    <source>
        <strain evidence="1 2">CLA-AA-H181</strain>
    </source>
</reference>
<keyword evidence="2" id="KW-1185">Reference proteome</keyword>
<dbReference type="RefSeq" id="WP_055272416.1">
    <property type="nucleotide sequence ID" value="NZ_JBBNGJ010000006.1"/>
</dbReference>
<organism evidence="1 2">
    <name type="scientific">Coprococcus aceti</name>
    <dbReference type="NCBI Taxonomy" id="2981786"/>
    <lineage>
        <taxon>Bacteria</taxon>
        <taxon>Bacillati</taxon>
        <taxon>Bacillota</taxon>
        <taxon>Clostridia</taxon>
        <taxon>Lachnospirales</taxon>
        <taxon>Lachnospiraceae</taxon>
        <taxon>Coprococcus</taxon>
    </lineage>
</organism>
<sequence>MRQEREKMRLYHKIFKADPNLSIYLENPEPLKDYAEELLNHLTHAGDMEDLHQAKVDILRDYSDIYNFDVTDAEFPEPTGYFVDAEEKRAFVEKRILLHDIVLYLGSIYKKYHKKIYDTHGMFPEIRLKNIAIDYTEIYQKAVEDYKNAIVNGIPHAVTASFVLPSLIERGLTLALQSRMLYKCICGLPDISHLKEEGLIDAEEEKYIDIFIHNTEGFCFDAREDHVMGKLYTIFVRQGVLEASAENEMILTGVGHRNRSGRKLTRTMGSLLKSDFAKSEFLPEYMELMDNIFVKLNIRNSIMHGLGESFDYLNIGLVSIMFQLLWDIGSCEIFKN</sequence>